<reference evidence="3 4" key="1">
    <citation type="submission" date="2023-09" db="EMBL/GenBank/DDBJ databases">
        <title>Pangenome analysis of Batrachochytrium dendrobatidis and related Chytrids.</title>
        <authorList>
            <person name="Yacoub M.N."/>
            <person name="Stajich J.E."/>
            <person name="James T.Y."/>
        </authorList>
    </citation>
    <scope>NUCLEOTIDE SEQUENCE [LARGE SCALE GENOMIC DNA]</scope>
    <source>
        <strain evidence="3 4">JEL0888</strain>
    </source>
</reference>
<dbReference type="InterPro" id="IPR011993">
    <property type="entry name" value="PH-like_dom_sf"/>
</dbReference>
<feature type="region of interest" description="Disordered" evidence="1">
    <location>
        <begin position="336"/>
        <end position="448"/>
    </location>
</feature>
<feature type="compositionally biased region" description="Low complexity" evidence="1">
    <location>
        <begin position="310"/>
        <end position="322"/>
    </location>
</feature>
<feature type="region of interest" description="Disordered" evidence="1">
    <location>
        <begin position="680"/>
        <end position="706"/>
    </location>
</feature>
<dbReference type="SMART" id="SM00233">
    <property type="entry name" value="PH"/>
    <property type="match status" value="1"/>
</dbReference>
<feature type="region of interest" description="Disordered" evidence="1">
    <location>
        <begin position="235"/>
        <end position="322"/>
    </location>
</feature>
<dbReference type="SUPFAM" id="SSF50729">
    <property type="entry name" value="PH domain-like"/>
    <property type="match status" value="1"/>
</dbReference>
<comment type="caution">
    <text evidence="3">The sequence shown here is derived from an EMBL/GenBank/DDBJ whole genome shotgun (WGS) entry which is preliminary data.</text>
</comment>
<dbReference type="Pfam" id="PF00169">
    <property type="entry name" value="PH"/>
    <property type="match status" value="1"/>
</dbReference>
<evidence type="ECO:0000256" key="1">
    <source>
        <dbReference type="SAM" id="MobiDB-lite"/>
    </source>
</evidence>
<sequence length="815" mass="83054">MSERKKKITQVVPVCAGFLMKMHRRQAGSWSRRYLRLQNSSLAYFYTADEQNDFRWKLRCLDVARVTILPDGKEKMKHVMCITAADGSEIFFAAKTHDEIKHWVDCIQEEIRKAWNSRIAKANEASAASILGPTSPHLRRSSGSGSSSTASLAVAVGDGSSNGEAPADGTLESAASAPSSPQHGSSQQVTLAVASSTGSGGRFSEEEIVAAAASTAGIAVAPSAGLAAAALSNAPSAVSAIPPAKSGRPADSLRLRTRGLSGSGSNPASPGSPSNFRPRVGLDRATGSLNSPSIGSRDGKPHKRRDSAADRSPAPRSPATPNSMLVQLHVATASSSPLASAVAQPSHSPAPSATPTPTPTAPSPSSPVGGGLSLATTPAVLSREGSGPAVPGSPKTTPGQVRLNVTGGLSVPQTGARRSVVSPSPLSAPSSLLEDPDDESGPEDATASAGTALALPAPLPRPLSSSAGVSTAAAAGAGASQGSTAAMDTTGELEESVKSLSAALRQHLESLRSVVADPQGAVGQIIQATLEDVFRHALALETTIRSLHFQQLVAKDITLGFMDSHRERVDRLQERLHSLSKVGSQFAFAVLDLSAAGSRRAEAARAFGEAIEACLACLDAVHTYTQAQWVLEQAAASGDATAPVGQVARIGDSDASSGIPAAPPSIPWMVLEPGMAPLAAMPSHLSKDDGTMPSSPAGSNSEAPPPASLLQIVINPASTMQLASPMSALSPASAMHSPYVDSSAGSSAISSLQCSTSSFRCIPGPSGESTRSSMYEPRGSVIVRALGGVPEKGGVEQPAAASAPLVSATALVRQE</sequence>
<accession>A0ABR4NB41</accession>
<feature type="compositionally biased region" description="Polar residues" evidence="1">
    <location>
        <begin position="692"/>
        <end position="702"/>
    </location>
</feature>
<name>A0ABR4NB41_9FUNG</name>
<dbReference type="EMBL" id="JADGIZ020000015">
    <property type="protein sequence ID" value="KAL2916712.1"/>
    <property type="molecule type" value="Genomic_DNA"/>
</dbReference>
<protein>
    <recommendedName>
        <fullName evidence="2">PH domain-containing protein</fullName>
    </recommendedName>
</protein>
<feature type="domain" description="PH" evidence="2">
    <location>
        <begin position="12"/>
        <end position="112"/>
    </location>
</feature>
<feature type="compositionally biased region" description="Low complexity" evidence="1">
    <location>
        <begin position="416"/>
        <end position="433"/>
    </location>
</feature>
<organism evidence="3 4">
    <name type="scientific">Polyrhizophydium stewartii</name>
    <dbReference type="NCBI Taxonomy" id="2732419"/>
    <lineage>
        <taxon>Eukaryota</taxon>
        <taxon>Fungi</taxon>
        <taxon>Fungi incertae sedis</taxon>
        <taxon>Chytridiomycota</taxon>
        <taxon>Chytridiomycota incertae sedis</taxon>
        <taxon>Chytridiomycetes</taxon>
        <taxon>Rhizophydiales</taxon>
        <taxon>Rhizophydiales incertae sedis</taxon>
        <taxon>Polyrhizophydium</taxon>
    </lineage>
</organism>
<feature type="compositionally biased region" description="Polar residues" evidence="1">
    <location>
        <begin position="176"/>
        <end position="197"/>
    </location>
</feature>
<feature type="compositionally biased region" description="Pro residues" evidence="1">
    <location>
        <begin position="352"/>
        <end position="365"/>
    </location>
</feature>
<feature type="compositionally biased region" description="Low complexity" evidence="1">
    <location>
        <begin position="263"/>
        <end position="275"/>
    </location>
</feature>
<dbReference type="CDD" id="cd00821">
    <property type="entry name" value="PH"/>
    <property type="match status" value="1"/>
</dbReference>
<dbReference type="Proteomes" id="UP001527925">
    <property type="component" value="Unassembled WGS sequence"/>
</dbReference>
<feature type="region of interest" description="Disordered" evidence="1">
    <location>
        <begin position="130"/>
        <end position="200"/>
    </location>
</feature>
<feature type="compositionally biased region" description="Low complexity" evidence="1">
    <location>
        <begin position="339"/>
        <end position="351"/>
    </location>
</feature>
<dbReference type="InterPro" id="IPR001849">
    <property type="entry name" value="PH_domain"/>
</dbReference>
<proteinExistence type="predicted"/>
<dbReference type="PROSITE" id="PS50003">
    <property type="entry name" value="PH_DOMAIN"/>
    <property type="match status" value="1"/>
</dbReference>
<keyword evidence="4" id="KW-1185">Reference proteome</keyword>
<evidence type="ECO:0000259" key="2">
    <source>
        <dbReference type="PROSITE" id="PS50003"/>
    </source>
</evidence>
<evidence type="ECO:0000313" key="4">
    <source>
        <dbReference type="Proteomes" id="UP001527925"/>
    </source>
</evidence>
<gene>
    <name evidence="3" type="ORF">HK105_203828</name>
</gene>
<dbReference type="Gene3D" id="2.30.29.30">
    <property type="entry name" value="Pleckstrin-homology domain (PH domain)/Phosphotyrosine-binding domain (PTB)"/>
    <property type="match status" value="1"/>
</dbReference>
<evidence type="ECO:0000313" key="3">
    <source>
        <dbReference type="EMBL" id="KAL2916712.1"/>
    </source>
</evidence>